<dbReference type="STRING" id="159291.SAMN05920897_11391"/>
<feature type="domain" description="Calcineurin-like phosphoesterase" evidence="1">
    <location>
        <begin position="25"/>
        <end position="192"/>
    </location>
</feature>
<dbReference type="OrthoDB" id="9783591at2"/>
<dbReference type="AlphaFoldDB" id="A0A1N6V1E0"/>
<dbReference type="EMBL" id="FTMS01000013">
    <property type="protein sequence ID" value="SIQ71641.1"/>
    <property type="molecule type" value="Genomic_DNA"/>
</dbReference>
<protein>
    <recommendedName>
        <fullName evidence="1">Calcineurin-like phosphoesterase domain-containing protein</fullName>
    </recommendedName>
</protein>
<gene>
    <name evidence="2" type="ORF">SAMN05920897_11391</name>
</gene>
<organism evidence="2 3">
    <name type="scientific">Alkalispirochaeta americana</name>
    <dbReference type="NCBI Taxonomy" id="159291"/>
    <lineage>
        <taxon>Bacteria</taxon>
        <taxon>Pseudomonadati</taxon>
        <taxon>Spirochaetota</taxon>
        <taxon>Spirochaetia</taxon>
        <taxon>Spirochaetales</taxon>
        <taxon>Spirochaetaceae</taxon>
        <taxon>Alkalispirochaeta</taxon>
    </lineage>
</organism>
<dbReference type="Gene3D" id="3.60.21.10">
    <property type="match status" value="1"/>
</dbReference>
<evidence type="ECO:0000313" key="2">
    <source>
        <dbReference type="EMBL" id="SIQ71641.1"/>
    </source>
</evidence>
<evidence type="ECO:0000259" key="1">
    <source>
        <dbReference type="Pfam" id="PF00149"/>
    </source>
</evidence>
<name>A0A1N6V1E0_9SPIO</name>
<evidence type="ECO:0000313" key="3">
    <source>
        <dbReference type="Proteomes" id="UP000186400"/>
    </source>
</evidence>
<dbReference type="InterPro" id="IPR029052">
    <property type="entry name" value="Metallo-depent_PP-like"/>
</dbReference>
<dbReference type="SUPFAM" id="SSF56300">
    <property type="entry name" value="Metallo-dependent phosphatases"/>
    <property type="match status" value="1"/>
</dbReference>
<proteinExistence type="predicted"/>
<reference evidence="3" key="1">
    <citation type="submission" date="2017-01" db="EMBL/GenBank/DDBJ databases">
        <authorList>
            <person name="Varghese N."/>
            <person name="Submissions S."/>
        </authorList>
    </citation>
    <scope>NUCLEOTIDE SEQUENCE [LARGE SCALE GENOMIC DNA]</scope>
    <source>
        <strain evidence="3">ASpG1</strain>
    </source>
</reference>
<keyword evidence="3" id="KW-1185">Reference proteome</keyword>
<sequence>MKILCVADHIDPLVYSAAVKTRFSDVTMVLGAGDLPMEYLGFLSSSLNRTVGFVFGNHNLKALPLFQRSKASLLDQTALTAQTQNYYGSTCLEGRVMRLEGILIAGLGGSIRYNRGEHQFTNFEMNCRLLRLVPRLLWNRLVHGRYLDILLTHAPPRGIHDEEDLCHQGFTGLLWFMRRFRPRYLLHGHIHLYDINANRVSQYHDTTIINVYDHYVLDYELD</sequence>
<dbReference type="GO" id="GO:0016787">
    <property type="term" value="F:hydrolase activity"/>
    <property type="evidence" value="ECO:0007669"/>
    <property type="project" value="InterPro"/>
</dbReference>
<dbReference type="Proteomes" id="UP000186400">
    <property type="component" value="Unassembled WGS sequence"/>
</dbReference>
<dbReference type="InterPro" id="IPR004843">
    <property type="entry name" value="Calcineurin-like_PHP"/>
</dbReference>
<dbReference type="Pfam" id="PF00149">
    <property type="entry name" value="Metallophos"/>
    <property type="match status" value="1"/>
</dbReference>
<dbReference type="RefSeq" id="WP_076489295.1">
    <property type="nucleotide sequence ID" value="NZ_FTMS01000013.1"/>
</dbReference>
<accession>A0A1N6V1E0</accession>